<evidence type="ECO:0000259" key="18">
    <source>
        <dbReference type="PROSITE" id="PS50095"/>
    </source>
</evidence>
<dbReference type="InterPro" id="IPR035986">
    <property type="entry name" value="PKD_dom_sf"/>
</dbReference>
<keyword evidence="20" id="KW-1185">Reference proteome</keyword>
<dbReference type="Proteomes" id="UP000549394">
    <property type="component" value="Unassembled WGS sequence"/>
</dbReference>
<dbReference type="InterPro" id="IPR046791">
    <property type="entry name" value="Polycystin_dom"/>
</dbReference>
<keyword evidence="8" id="KW-0969">Cilium</keyword>
<gene>
    <name evidence="19" type="ORF">DGYR_LOCUS11835</name>
</gene>
<evidence type="ECO:0000256" key="9">
    <source>
        <dbReference type="ARBA" id="ARBA00023136"/>
    </source>
</evidence>
<feature type="compositionally biased region" description="Basic and acidic residues" evidence="15">
    <location>
        <begin position="2397"/>
        <end position="2416"/>
    </location>
</feature>
<evidence type="ECO:0000256" key="3">
    <source>
        <dbReference type="ARBA" id="ARBA00007200"/>
    </source>
</evidence>
<evidence type="ECO:0000256" key="4">
    <source>
        <dbReference type="ARBA" id="ARBA00022475"/>
    </source>
</evidence>
<dbReference type="FunFam" id="2.60.60.20:FF:000022">
    <property type="entry name" value="Uncharacterized protein"/>
    <property type="match status" value="1"/>
</dbReference>
<dbReference type="InterPro" id="IPR000203">
    <property type="entry name" value="GPS"/>
</dbReference>
<dbReference type="Pfam" id="PF01825">
    <property type="entry name" value="GPS"/>
    <property type="match status" value="1"/>
</dbReference>
<dbReference type="Pfam" id="PF20519">
    <property type="entry name" value="Polycystin_dom"/>
    <property type="match status" value="1"/>
</dbReference>
<protein>
    <submittedName>
        <fullName evidence="19">DgyrCDS12559</fullName>
    </submittedName>
</protein>
<feature type="transmembrane region" description="Helical" evidence="16">
    <location>
        <begin position="3311"/>
        <end position="3333"/>
    </location>
</feature>
<dbReference type="GO" id="GO:0005262">
    <property type="term" value="F:calcium channel activity"/>
    <property type="evidence" value="ECO:0007669"/>
    <property type="project" value="TreeGrafter"/>
</dbReference>
<evidence type="ECO:0000256" key="14">
    <source>
        <dbReference type="SAM" id="Coils"/>
    </source>
</evidence>
<dbReference type="Pfam" id="PF01477">
    <property type="entry name" value="PLAT"/>
    <property type="match status" value="1"/>
</dbReference>
<evidence type="ECO:0000256" key="1">
    <source>
        <dbReference type="ARBA" id="ARBA00004138"/>
    </source>
</evidence>
<dbReference type="EMBL" id="CAJFCJ010000020">
    <property type="protein sequence ID" value="CAD5124264.1"/>
    <property type="molecule type" value="Genomic_DNA"/>
</dbReference>
<feature type="region of interest" description="Disordered" evidence="15">
    <location>
        <begin position="2541"/>
        <end position="2569"/>
    </location>
</feature>
<dbReference type="Pfam" id="PF02010">
    <property type="entry name" value="REJ"/>
    <property type="match status" value="1"/>
</dbReference>
<dbReference type="SMART" id="SM00089">
    <property type="entry name" value="PKD"/>
    <property type="match status" value="8"/>
</dbReference>
<feature type="transmembrane region" description="Helical" evidence="16">
    <location>
        <begin position="2942"/>
        <end position="2966"/>
    </location>
</feature>
<dbReference type="InterPro" id="IPR051223">
    <property type="entry name" value="Polycystin"/>
</dbReference>
<dbReference type="InterPro" id="IPR003915">
    <property type="entry name" value="PKD_2"/>
</dbReference>
<feature type="compositionally biased region" description="Low complexity" evidence="15">
    <location>
        <begin position="2270"/>
        <end position="2285"/>
    </location>
</feature>
<evidence type="ECO:0000256" key="12">
    <source>
        <dbReference type="PIRSR" id="PIRSR603915-2"/>
    </source>
</evidence>
<feature type="transmembrane region" description="Helical" evidence="16">
    <location>
        <begin position="3353"/>
        <end position="3376"/>
    </location>
</feature>
<evidence type="ECO:0000256" key="7">
    <source>
        <dbReference type="ARBA" id="ARBA00022989"/>
    </source>
</evidence>
<dbReference type="Gene3D" id="2.60.40.10">
    <property type="entry name" value="Immunoglobulins"/>
    <property type="match status" value="5"/>
</dbReference>
<accession>A0A7I8W6V1</accession>
<proteinExistence type="inferred from homology"/>
<keyword evidence="11" id="KW-0966">Cell projection</keyword>
<feature type="compositionally biased region" description="Polar residues" evidence="15">
    <location>
        <begin position="4011"/>
        <end position="4026"/>
    </location>
</feature>
<dbReference type="PRINTS" id="PR01433">
    <property type="entry name" value="POLYCYSTIN2"/>
</dbReference>
<feature type="domain" description="PKD" evidence="17">
    <location>
        <begin position="408"/>
        <end position="478"/>
    </location>
</feature>
<comment type="caution">
    <text evidence="13">Lacks conserved residue(s) required for the propagation of feature annotation.</text>
</comment>
<feature type="region of interest" description="Disordered" evidence="15">
    <location>
        <begin position="2629"/>
        <end position="2648"/>
    </location>
</feature>
<dbReference type="InterPro" id="IPR046338">
    <property type="entry name" value="GAIN_dom_sf"/>
</dbReference>
<dbReference type="InterPro" id="IPR001024">
    <property type="entry name" value="PLAT/LH2_dom"/>
</dbReference>
<evidence type="ECO:0000313" key="19">
    <source>
        <dbReference type="EMBL" id="CAD5124264.1"/>
    </source>
</evidence>
<feature type="region of interest" description="Disordered" evidence="15">
    <location>
        <begin position="4006"/>
        <end position="4060"/>
    </location>
</feature>
<comment type="similarity">
    <text evidence="3">Belongs to the polycystin family.</text>
</comment>
<feature type="domain" description="PKD" evidence="17">
    <location>
        <begin position="1585"/>
        <end position="1646"/>
    </location>
</feature>
<dbReference type="Gene3D" id="1.10.287.70">
    <property type="match status" value="1"/>
</dbReference>
<organism evidence="19 20">
    <name type="scientific">Dimorphilus gyrociliatus</name>
    <dbReference type="NCBI Taxonomy" id="2664684"/>
    <lineage>
        <taxon>Eukaryota</taxon>
        <taxon>Metazoa</taxon>
        <taxon>Spiralia</taxon>
        <taxon>Lophotrochozoa</taxon>
        <taxon>Annelida</taxon>
        <taxon>Polychaeta</taxon>
        <taxon>Polychaeta incertae sedis</taxon>
        <taxon>Dinophilidae</taxon>
        <taxon>Dimorphilus</taxon>
    </lineage>
</organism>
<dbReference type="InterPro" id="IPR022409">
    <property type="entry name" value="PKD/Chitinase_dom"/>
</dbReference>
<feature type="compositionally biased region" description="Low complexity" evidence="15">
    <location>
        <begin position="2362"/>
        <end position="2372"/>
    </location>
</feature>
<dbReference type="SUPFAM" id="SSF49723">
    <property type="entry name" value="Lipase/lipooxygenase domain (PLAT/LH2 domain)"/>
    <property type="match status" value="1"/>
</dbReference>
<feature type="transmembrane region" description="Helical" evidence="16">
    <location>
        <begin position="3157"/>
        <end position="3178"/>
    </location>
</feature>
<keyword evidence="14" id="KW-0175">Coiled coil</keyword>
<feature type="domain" description="PLAT" evidence="18">
    <location>
        <begin position="2995"/>
        <end position="3114"/>
    </location>
</feature>
<dbReference type="Pfam" id="PF00801">
    <property type="entry name" value="PKD"/>
    <property type="match status" value="4"/>
</dbReference>
<evidence type="ECO:0000256" key="16">
    <source>
        <dbReference type="SAM" id="Phobius"/>
    </source>
</evidence>
<dbReference type="GO" id="GO:0005929">
    <property type="term" value="C:cilium"/>
    <property type="evidence" value="ECO:0007669"/>
    <property type="project" value="UniProtKB-SubCell"/>
</dbReference>
<feature type="transmembrane region" description="Helical" evidence="16">
    <location>
        <begin position="3442"/>
        <end position="3461"/>
    </location>
</feature>
<evidence type="ECO:0000313" key="20">
    <source>
        <dbReference type="Proteomes" id="UP000549394"/>
    </source>
</evidence>
<feature type="disulfide bond" evidence="12">
    <location>
        <begin position="3554"/>
        <end position="3568"/>
    </location>
</feature>
<sequence length="4060" mass="452234">MPHPHANPFFISASDELVFVKISGLSLELTPGIPGVPTKITPKMEQGTEVTMFYSFGDNYLKEETVADPSALSEFTHTFANGSGTYTVSVRASNKYSFEVASCTVDIDFPVGDVEFAATNVEFGETTTFSQNVTNGTRVRFFWIYGDGMGEEKVYDEYSDVTTTMYTYPKAGVYNVTLRVGNVHGYKQLCTIAAVNYKVSGLDFNVSHTKLGDLTVFNQTLVNGSHMHCLRIVGDGTVQVAYDDFPETSSSWNHTYTEVGSYTVTLRCYNYISQQSVSKLIFIENPVENIEMQANNVSRPEEDVFFKFTQTSGNQPTNLVITLLYGNTFLEITMNSTLNTTTPYTHTYRYCDYGYYMMTAKLYNHISRTMFTQVIKVGVSMNTLTIKALNEFLENNTLARLSISVDQGSTVNYTVDWGDGIEEVYSRNNTNWTLSDTIIVTHMYSTVGYYPIKVNASNTFGHLYQETKFNVQYPLKNLNISDFSPEVHQQSSGTIRFIIAEDTLPLPSNVTCKFSYAEEVFQSAVSLDLSSGPKTFTYTYGAISPGNHILNIVCENLVSNFTHSRYIWVQETITSLSLTTASDILEIGKDSLDLRVEMATGSHVNYTVTFGDTEENNTHIVSPAKPEHFFHDYTIDGNLTVNVTVQNMISSAWKTMIIHSQFKIKPFTVFVNTPISYPGEQLNVTVVADQPLPTDPTCNFKVKSGETIPLFSPGISSASTTGGVMSFYYTYDQADCGVPHEIKVTCSNKVTQGVFKTKNINLEEKIAGLTFTADKYLAAYGEDVTFSIAVTAGTNVKNIITYYGSEKSSVLLHSSGIFSKGAASTNVKGFLQIGNFTPSVNSTNLVTEVITDLDKSIVIQHKLKSITLKTESVVEVNPTGTMTLTIQYPDLETFEPTNPFCSITVGSGTEKTHWAPTLQKATDFVTTENVDDSSVGEQIIEASCFNLVSRANASATVVIQRRLQGIKVENMAQFAGVNKVVQFKVTFQKCSHAILHVDFNDTKSETFVHDNPLDCSAPYLINHTYTDQGDYTIVVTASNNLTHVEVGKPTTHVTVQFAIEKFIVTNNCPIGFPTGDAQFVVQLNKSFPMPSGVFLEWDFDDSNTEAKSYSKNLSTGGIVQKHHKFNSPLGVANVTIKATNLVSEETVVSPCSVMRAIGNLQFSTSKKYVKTKEEVVFDVSVNDGTDASYIIKFGDGNEANKKILGTSSGEVVNFSHKYDTADNYTINVEVKNDVSKVSSEDAGWTKDPVVVVVQREVIKEAIKLTFTKNVAYPKDRNVVFKIEKLSGNLDPSNAFILLNFGDGSVTEVYVDKWDNPIPISHQYGPGSIGEVNFVLKVENKVSNITIKDSFLLQREIENPVLKTPASVGVDIEFTVTATVTEGSHLIAQFVLKDSNQVEVERKTVSYTNVNDKEISAKFTVKKSEVYLMSLLVSNDISSKAIATPNQIFIENPVNHLKLKEVKVIETQKTFVPILIATREPYPTSAQIVLNWGDGSPLLKQSTPLETGEFILPGHKYLKPGLYKIYANISNNIDYDAISLSFEAQEVISDVSFKIATPAFEDVSGTTTVKPLAVGTSAIFTASYATGSNITFKWIFGGGYAITTTNTEVSHKFSVPSEYTLVLEASNDVGTVKAQYPIKVVSDVGVESVTFNGTVTIDVPETITINLDKEPDASIKQCFAFRFNTTSLLPDNDIYFWRGNSKSTCKKDPKFKESQFSEIILAQTITEQFTYKIKGTWQITLTALTETSSGEKFEFLVAVQSTPCNNPNVTINPNVGGSSVKKMRNFYKSDPIRVVSDFFDFNVDCKATDAIRITWEFFKLNKTNVNVGVKEDVSKYPGAIQNAGGIEFRKSTLAYGSYKIVYTVMMYKEDDPEVSLFRNSSAFFFEVKRTDLVAEIIGKTSILVSYNESLGIDGITNTFDPDTKHPSDKSGMKFEWWFSLLSEPLSWNMTNIIQIPSISATPTGCPDYTKPGVTGPFGTGFGKLSADVGKFKMHTGFLCPLNSYKLWLRVTKGVRTQIYKQVIKTSAGKSPPVIIECDGNNCMRGDKLNPQELLKFKATCSCTGAVSSKVRYSWDMNKETAQGPEIIDMSKVKHVVTNEEEKFRSFISVNGENFQRNKRYSIAINVSSDALADGADEMSFFVNHPPFGGSFTVNKFIGEDLDDFEVNAPNWQDDGALQDAKKLTAVPNSPLLYTYFIVKGGVNQELLSNELPKQVITLPEGEKDKGYNLTLGLSVSDSYRSASVKYLTVKVYPIGEKPILTTMAPTTEAPTTVTEAPFTGTGSTKKPTTRKTTKSTTTTTTTPRPKSAAELEALQKIEEAKKQKKKLEQAKKVTNISPSQAATNLNSFSSKILAVISSVGPTVQPVSPASPGSPGTGSPGGPSQPGTTTAKPPTKVPLNEHEKKAAEEQKKAEEENAKQKRELLGGMVNTLSQVISAAGSTTPPAGSDNTGGDNNGGDGDGENCQDSTNTGCKKITLSPSQTKAFAKMAKAIFHSLDPEADTSTKTNALLTCSSIADNIDSIDDPVEQKTAATDTVDAIASTMGVVEKEKPKSDEELAPSPKVDEPNDEASHDALLKAKKIEEEKKLKEQEQTSKQTVSTCLTLGNKMTKNKAKGTSEQISKGNISLAMEKNSPNELGGKKLTGGRGAVKLPSADTLNRVTNINPNSTDDKDAIAITVMNSADNFYSYDESAKDVESDAGVTILSLQKSDGSFQEMNLDEENALEIEVPGPGGNQTVEKTSNLTSDSETGYRYLYIPMERNNSAILSSIRPDNSDKITYMEVLVKLNASNTIEYTPNSSFHDLNLTVNRDNDWKLFIPAKLTFQPGVFIGVKAMQLPTAPDSSNTNNNGSAKSRRKRSIYLPPVQLNDSESQFVIESSEARCRAWNEETKKWTTEGCEVDKSSTTTTLKCKCKKVTTFLKAFSGGVTLPKVNKINFKRIFNNFAALLAANPTVLSVLLSILFVYTLLGIWTRRRDKRDLEKWGTMPLRDNRPLHNYYYQVSVYTGVRAGAGTKSNVCFILSGDIGDTGIRSMSDKQERPLARDSVRHYIMSADHSLGALTFLRIWHDNSGEGDNASWFLDKVVVEDIQTKTRYFFLCGKWLATEEDDGQVQRILPVADQEEIKGFKHLFFTTARKNISDEHLWLSVVSRPTKSNFTRLQRLTCCLTLLLTTMIANAMWYRTDEQVKSDQAIILGPIILSVSTLYVSVIGNLTVVPINIIIVQIFRKSKSKDQVEFNVKQQQEEKKKKALKQADKRVRAILFNRSKSNKESKMVEDLQDVKVEDSEEEDKKDEVKETKKIPFWRQRYPLPYQCVYIGWVLSFLSCSLSAFFVLFYSLEWGKSKSEKWLSSLFLSFFQSVMLIQPVKVIVIAMFMSCIFKKVDDEDEMETKAHKAKADDDEELLEDDPILATQQAMSVSAPEPPSKKKLAKMRFERLKEKKTMSMLQEACSYFVFLLLVSFIAWGTKSYGVYLTHSSIHKLFDIKSPKVEEFGFSKVQDGFKFWQWANETLLPGMFYERNYNLKIASRRNMMYMDDQASFRVGVARLRQVRVKPASCDIQSKIVKDLVFECNEPYNVWTEENRHFQSNWRLIRHSNQTIAYADKYEQRLQDSFKYNSIYDLKGLPFWGTQATYGGGGYVADLGTSRYQALKTLINLKENMWVDQYTRAVFAEWTIYNPQVNLFAYVNYLSEFPASGGVIVNPRVTAFQIYAGVGGMGTVVLVCQIIYVIVIIYFIVREALEMKKLGKPYWKDPWNYIELLLILLSIGATAMYITRQIWGKMIMNDLKDNKDSYINYMQLATYDEILQYVTAFIAFVANIKFLRLLRFNKNIAFLGATLKHAAKELIGFGFSFFVLFVAFATFAYKLFGVKLHQFHTFISTLEALYSMLLGKFDFKGLEQADHVLGPTFFVLFVVLMYLVLVNMFLGILGAAFYEVRLNPDSVKDEYKVFSTLFSKIKKFMGMNKPQQEIGSGYVDHLQTLDMRVQSLDFWITDKYKTARKQEISFMKKQDQLRSESAMSGMLESTSRSGTPRPVSGRSVKVEPSNEENYNLGYVSKKTQAEHY</sequence>
<evidence type="ECO:0000259" key="17">
    <source>
        <dbReference type="PROSITE" id="PS50093"/>
    </source>
</evidence>
<feature type="domain" description="PKD" evidence="17">
    <location>
        <begin position="110"/>
        <end position="185"/>
    </location>
</feature>
<dbReference type="InterPro" id="IPR013783">
    <property type="entry name" value="Ig-like_fold"/>
</dbReference>
<dbReference type="PANTHER" id="PTHR10877:SF150">
    <property type="entry name" value="REJ DOMAIN-CONTAINING PROTEIN"/>
    <property type="match status" value="1"/>
</dbReference>
<dbReference type="Gene3D" id="2.60.60.20">
    <property type="entry name" value="PLAT/LH2 domain"/>
    <property type="match status" value="1"/>
</dbReference>
<reference evidence="19 20" key="1">
    <citation type="submission" date="2020-08" db="EMBL/GenBank/DDBJ databases">
        <authorList>
            <person name="Hejnol A."/>
        </authorList>
    </citation>
    <scope>NUCLEOTIDE SEQUENCE [LARGE SCALE GENOMIC DNA]</scope>
</reference>
<feature type="transmembrane region" description="Helical" evidence="16">
    <location>
        <begin position="3706"/>
        <end position="3733"/>
    </location>
</feature>
<keyword evidence="5 16" id="KW-0812">Transmembrane</keyword>
<keyword evidence="10" id="KW-0325">Glycoprotein</keyword>
<dbReference type="InterPro" id="IPR002859">
    <property type="entry name" value="PKD/REJ-like"/>
</dbReference>
<evidence type="ECO:0000256" key="2">
    <source>
        <dbReference type="ARBA" id="ARBA00004651"/>
    </source>
</evidence>
<keyword evidence="9 16" id="KW-0472">Membrane</keyword>
<feature type="region of interest" description="Disordered" evidence="15">
    <location>
        <begin position="2437"/>
        <end position="2464"/>
    </location>
</feature>
<feature type="transmembrane region" description="Helical" evidence="16">
    <location>
        <begin position="3905"/>
        <end position="3930"/>
    </location>
</feature>
<keyword evidence="7 16" id="KW-1133">Transmembrane helix</keyword>
<feature type="coiled-coil region" evidence="14">
    <location>
        <begin position="2309"/>
        <end position="2336"/>
    </location>
</feature>
<feature type="compositionally biased region" description="Low complexity" evidence="15">
    <location>
        <begin position="2293"/>
        <end position="2305"/>
    </location>
</feature>
<feature type="transmembrane region" description="Helical" evidence="16">
    <location>
        <begin position="3802"/>
        <end position="3822"/>
    </location>
</feature>
<dbReference type="SMART" id="SM00308">
    <property type="entry name" value="LH2"/>
    <property type="match status" value="1"/>
</dbReference>
<feature type="transmembrane region" description="Helical" evidence="16">
    <location>
        <begin position="3842"/>
        <end position="3864"/>
    </location>
</feature>
<dbReference type="GO" id="GO:0005886">
    <property type="term" value="C:plasma membrane"/>
    <property type="evidence" value="ECO:0007669"/>
    <property type="project" value="UniProtKB-SubCell"/>
</dbReference>
<feature type="region of interest" description="Disordered" evidence="15">
    <location>
        <begin position="2360"/>
        <end position="2416"/>
    </location>
</feature>
<evidence type="ECO:0000256" key="5">
    <source>
        <dbReference type="ARBA" id="ARBA00022692"/>
    </source>
</evidence>
<dbReference type="Gene3D" id="2.60.220.50">
    <property type="match status" value="1"/>
</dbReference>
<dbReference type="FunFam" id="1.10.287.70:FF:000086">
    <property type="entry name" value="Polycystic kidney disease 2"/>
    <property type="match status" value="1"/>
</dbReference>
<feature type="region of interest" description="Disordered" evidence="15">
    <location>
        <begin position="2270"/>
        <end position="2307"/>
    </location>
</feature>
<dbReference type="InterPro" id="IPR000601">
    <property type="entry name" value="PKD_dom"/>
</dbReference>
<evidence type="ECO:0000256" key="13">
    <source>
        <dbReference type="PROSITE-ProRule" id="PRU00152"/>
    </source>
</evidence>
<dbReference type="SUPFAM" id="SSF49299">
    <property type="entry name" value="PKD domain"/>
    <property type="match status" value="9"/>
</dbReference>
<dbReference type="CDD" id="cd00146">
    <property type="entry name" value="PKD"/>
    <property type="match status" value="4"/>
</dbReference>
<feature type="compositionally biased region" description="Basic and acidic residues" evidence="15">
    <location>
        <begin position="2545"/>
        <end position="2554"/>
    </location>
</feature>
<dbReference type="PANTHER" id="PTHR10877">
    <property type="entry name" value="POLYCYSTIN FAMILY MEMBER"/>
    <property type="match status" value="1"/>
</dbReference>
<dbReference type="GO" id="GO:0050982">
    <property type="term" value="P:detection of mechanical stimulus"/>
    <property type="evidence" value="ECO:0007669"/>
    <property type="project" value="TreeGrafter"/>
</dbReference>
<feature type="domain" description="PKD" evidence="17">
    <location>
        <begin position="233"/>
        <end position="290"/>
    </location>
</feature>
<dbReference type="OrthoDB" id="444119at2759"/>
<keyword evidence="6" id="KW-0732">Signal</keyword>
<dbReference type="PROSITE" id="PS50093">
    <property type="entry name" value="PKD"/>
    <property type="match status" value="4"/>
</dbReference>
<evidence type="ECO:0000256" key="6">
    <source>
        <dbReference type="ARBA" id="ARBA00022729"/>
    </source>
</evidence>
<dbReference type="SUPFAM" id="SSF81324">
    <property type="entry name" value="Voltage-gated potassium channels"/>
    <property type="match status" value="1"/>
</dbReference>
<dbReference type="GO" id="GO:0005509">
    <property type="term" value="F:calcium ion binding"/>
    <property type="evidence" value="ECO:0007669"/>
    <property type="project" value="InterPro"/>
</dbReference>
<dbReference type="InterPro" id="IPR013122">
    <property type="entry name" value="PKD1_2_channel"/>
</dbReference>
<comment type="subcellular location">
    <subcellularLocation>
        <location evidence="2">Cell membrane</location>
        <topology evidence="2">Multi-pass membrane protein</topology>
    </subcellularLocation>
    <subcellularLocation>
        <location evidence="1">Cell projection</location>
        <location evidence="1">Cilium</location>
    </subcellularLocation>
</comment>
<evidence type="ECO:0000256" key="11">
    <source>
        <dbReference type="ARBA" id="ARBA00023273"/>
    </source>
</evidence>
<dbReference type="Pfam" id="PF08016">
    <property type="entry name" value="PKD_channel"/>
    <property type="match status" value="1"/>
</dbReference>
<feature type="transmembrane region" description="Helical" evidence="16">
    <location>
        <begin position="3753"/>
        <end position="3771"/>
    </location>
</feature>
<feature type="transmembrane region" description="Helical" evidence="16">
    <location>
        <begin position="3190"/>
        <end position="3219"/>
    </location>
</feature>
<dbReference type="InterPro" id="IPR036392">
    <property type="entry name" value="PLAT/LH2_dom_sf"/>
</dbReference>
<keyword evidence="4" id="KW-1003">Cell membrane</keyword>
<dbReference type="PROSITE" id="PS50095">
    <property type="entry name" value="PLAT"/>
    <property type="match status" value="1"/>
</dbReference>
<evidence type="ECO:0000256" key="10">
    <source>
        <dbReference type="ARBA" id="ARBA00023180"/>
    </source>
</evidence>
<evidence type="ECO:0000256" key="8">
    <source>
        <dbReference type="ARBA" id="ARBA00023069"/>
    </source>
</evidence>
<evidence type="ECO:0000256" key="15">
    <source>
        <dbReference type="SAM" id="MobiDB-lite"/>
    </source>
</evidence>
<name>A0A7I8W6V1_9ANNE</name>
<comment type="caution">
    <text evidence="19">The sequence shown here is derived from an EMBL/GenBank/DDBJ whole genome shotgun (WGS) entry which is preliminary data.</text>
</comment>